<reference evidence="1 2" key="1">
    <citation type="journal article" date="2011" name="J. Bacteriol.">
        <title>Draft genome sequence of Caloramator australicus strain RC3T, a thermoanaerobe from the Great Artesian Basin of Australia.</title>
        <authorList>
            <person name="Ogg C.D."/>
            <person name="Patel B.K.C."/>
        </authorList>
    </citation>
    <scope>NUCLEOTIDE SEQUENCE [LARGE SCALE GENOMIC DNA]</scope>
    <source>
        <strain evidence="1 2">RC3</strain>
    </source>
</reference>
<gene>
    <name evidence="1" type="ORF">CAAU_0788</name>
</gene>
<dbReference type="OrthoDB" id="9966301at2"/>
<dbReference type="RefSeq" id="WP_008908148.1">
    <property type="nucleotide sequence ID" value="NZ_CAKP01000036.1"/>
</dbReference>
<dbReference type="STRING" id="857293.CAAU_0788"/>
<comment type="caution">
    <text evidence="1">The sequence shown here is derived from an EMBL/GenBank/DDBJ whole genome shotgun (WGS) entry which is preliminary data.</text>
</comment>
<protein>
    <submittedName>
        <fullName evidence="1">Uncharacterized protein</fullName>
    </submittedName>
</protein>
<proteinExistence type="predicted"/>
<evidence type="ECO:0000313" key="2">
    <source>
        <dbReference type="Proteomes" id="UP000007652"/>
    </source>
</evidence>
<organism evidence="1 2">
    <name type="scientific">Caloramator australicus RC3</name>
    <dbReference type="NCBI Taxonomy" id="857293"/>
    <lineage>
        <taxon>Bacteria</taxon>
        <taxon>Bacillati</taxon>
        <taxon>Bacillota</taxon>
        <taxon>Clostridia</taxon>
        <taxon>Eubacteriales</taxon>
        <taxon>Clostridiaceae</taxon>
        <taxon>Caloramator</taxon>
    </lineage>
</organism>
<accession>I7LIE4</accession>
<dbReference type="EMBL" id="CAKP01000036">
    <property type="protein sequence ID" value="CCJ32872.1"/>
    <property type="molecule type" value="Genomic_DNA"/>
</dbReference>
<evidence type="ECO:0000313" key="1">
    <source>
        <dbReference type="EMBL" id="CCJ32872.1"/>
    </source>
</evidence>
<dbReference type="Proteomes" id="UP000007652">
    <property type="component" value="Unassembled WGS sequence"/>
</dbReference>
<dbReference type="AlphaFoldDB" id="I7LIE4"/>
<name>I7LIE4_9CLOT</name>
<keyword evidence="2" id="KW-1185">Reference proteome</keyword>
<sequence length="56" mass="6503">MQKELKIKIENLAMEITLRETAETGEDYVKAIPRALDKACKILKVDDKEFIKMFTT</sequence>